<dbReference type="OrthoDB" id="360827at2759"/>
<dbReference type="InterPro" id="IPR007480">
    <property type="entry name" value="DUF529"/>
</dbReference>
<protein>
    <recommendedName>
        <fullName evidence="4">Signal peptide-containing protein</fullName>
    </recommendedName>
</protein>
<evidence type="ECO:0000313" key="2">
    <source>
        <dbReference type="EMBL" id="EKX72215.1"/>
    </source>
</evidence>
<dbReference type="Pfam" id="PF04385">
    <property type="entry name" value="FAINT"/>
    <property type="match status" value="8"/>
</dbReference>
<dbReference type="VEuPathDB" id="PiroplasmaDB:BEWA_046790"/>
<proteinExistence type="predicted"/>
<evidence type="ECO:0000256" key="1">
    <source>
        <dbReference type="SAM" id="SignalP"/>
    </source>
</evidence>
<accession>L1LAC8</accession>
<gene>
    <name evidence="2" type="ORF">BEWA_046790</name>
</gene>
<dbReference type="KEGG" id="beq:BEWA_046790"/>
<keyword evidence="3" id="KW-1185">Reference proteome</keyword>
<evidence type="ECO:0008006" key="4">
    <source>
        <dbReference type="Google" id="ProtNLM"/>
    </source>
</evidence>
<reference evidence="2 3" key="1">
    <citation type="journal article" date="2012" name="BMC Genomics">
        <title>Comparative genomic analysis and phylogenetic position of Theileria equi.</title>
        <authorList>
            <person name="Kappmeyer L.S."/>
            <person name="Thiagarajan M."/>
            <person name="Herndon D.R."/>
            <person name="Ramsay J.D."/>
            <person name="Caler E."/>
            <person name="Djikeng A."/>
            <person name="Gillespie J.J."/>
            <person name="Lau A.O."/>
            <person name="Roalson E.H."/>
            <person name="Silva J.C."/>
            <person name="Silva M.G."/>
            <person name="Suarez C.E."/>
            <person name="Ueti M.W."/>
            <person name="Nene V.M."/>
            <person name="Mealey R.H."/>
            <person name="Knowles D.P."/>
            <person name="Brayton K.A."/>
        </authorList>
    </citation>
    <scope>NUCLEOTIDE SEQUENCE [LARGE SCALE GENOMIC DNA]</scope>
    <source>
        <strain evidence="2 3">WA</strain>
    </source>
</reference>
<sequence>MVVIQLLLFLFTCVPVRSENVLKGRINGIVLDVDGTNSANVAVEEGTLYGVTFKSFFMRDNHFFTSVVEGGATLWKAGAEGKCTAVNIFKREGHTPLLTLYNKGLGLSCFEKEAGEWKAIGAEEFDLKHAGMRAGSRALPKSPVLDIGNIDDKIASNYENLLGGALQKSFLPLESFFSKVVDGKETVWDGSGDKECSMALYKSRNGVASFTLQVVGKGSKAEFRYFKNEGSGWVVINAKEAKVLDEEIMGVAKQKAKEPVTLDLSSVNTQDIFVDQEALNDVEDTLYLPRNGKAITKIVDAEVAIWNSESGQICTAAFYSYKDDVVVLELHVRSDTGYSFRHFGKLGGEWQSIEREEYNRLYDEILGNEDEIDDLSDEAIEEVLKEYEIIKSAPGKVLNVIDPNETEFEVLEHKYKNASYHSYTPKDDSYISSVLYGSETMWTAKEGDKCTSIVAYVTSDHVLVKLEMTNDSKSTYYENVSGEWKVIDGSNFSKKATAMMSTDGLSYLLNLDLATPDLENIVVYEASDRGFDYTKFYPVSSSFISSISDSDIPVWKASSGSECTVVESFSNWVSNILYISVFKSGYVQHQYFEKVDGEWIIIMEDRFKSLLSMMKNLPENFATLDLSVGDSNVIVEEDDHRGVHNTNYYPVQESHVFSVVEDDVNVWTANNYNDKCTLVEVYRKDYSNVLILHLMLGGSRTFKYFIKGVGWNEISKDAFFYKLNTMMSEESLPPTSPDSVLDIFNGSNEEGAIYYESTDKGVTYKAYFPKYGIKIAEVVDLFVELWKAGPGDECALVESYSKNGVCLLSIYFRNGGNTLSKHYEYSGGEWIELSEDAYNELHKRTIVPDKPKQSVSLDIEYPDPSTINAFVNDYKDYQHTCGTYSPKEGVLVSSVVDNGAPIWTAEEGERCAFVAVYYGSGITIAHVSVNKGSEFIPVHFQKMNNGKWTEVNESYFSEMLRVILKAGRFTLDISDPDKKKVEVYDHDIKGVKHRTFFPNRALELTKVTEAGVHVWTGADGDKCTAATLSTKDTRAVMLLHVKNGDSFEFKYVGKGDGKWNELDRDAFYDALKDMMENSGKLPTSHTALNLAKPNENKFVLESKGKSGISYVSIKPKNGVAVSSVSYAKTMLWKGQPGDKCTGARVYTTPYYPLISIRVRTSGVSKSLRFVRSSGKWNNVTKKTFRKRLSELVDFDEQETLDASTTDSFDAASLEVEFPPEPIVLDLTNPDKSKLKFFEDRKDGIEEIDYYPNEGFYVTTILEDNATIWKREGNQTSTLVETFARGDVTLMVVHVLQDERFGVKYFSKSARGWEEIAGDVFSKEYNNMKSLSRKSFTPFGSILDLDNPDSVIATVDEVFVNGIQHARYNIKDGVDLVSVADAGATIWEAKNGEECVSVEVFSDAYFDLVSLRIKSGDKYSSLYFERDGKVWRSMSQDKFDEIIAVMHGMPELTVLNLSRVDEMSFEIDREEENGVKQVLYTPKDDVDVVSIVDENAAIWRAKEHFSLKSATLVSNGQDTILHVCSNVEDLSNFEYFEKNGDEWRWIESDEFEKIMERMTTSNAQKSADAETHQNLGKKDKPVDESIHAILDEVSTFFKKYIQKINDDVSKMKK</sequence>
<feature type="chain" id="PRO_5003952302" description="Signal peptide-containing protein" evidence="1">
    <location>
        <begin position="19"/>
        <end position="1612"/>
    </location>
</feature>
<dbReference type="GeneID" id="15805192"/>
<name>L1LAC8_THEEQ</name>
<keyword evidence="1" id="KW-0732">Signal</keyword>
<dbReference type="RefSeq" id="XP_004831667.1">
    <property type="nucleotide sequence ID" value="XM_004831610.1"/>
</dbReference>
<comment type="caution">
    <text evidence="2">The sequence shown here is derived from an EMBL/GenBank/DDBJ whole genome shotgun (WGS) entry which is preliminary data.</text>
</comment>
<dbReference type="EMBL" id="ACOU01000007">
    <property type="protein sequence ID" value="EKX72215.1"/>
    <property type="molecule type" value="Genomic_DNA"/>
</dbReference>
<dbReference type="Proteomes" id="UP000031512">
    <property type="component" value="Unassembled WGS sequence"/>
</dbReference>
<evidence type="ECO:0000313" key="3">
    <source>
        <dbReference type="Proteomes" id="UP000031512"/>
    </source>
</evidence>
<organism evidence="2 3">
    <name type="scientific">Theileria equi strain WA</name>
    <dbReference type="NCBI Taxonomy" id="1537102"/>
    <lineage>
        <taxon>Eukaryota</taxon>
        <taxon>Sar</taxon>
        <taxon>Alveolata</taxon>
        <taxon>Apicomplexa</taxon>
        <taxon>Aconoidasida</taxon>
        <taxon>Piroplasmida</taxon>
        <taxon>Theileriidae</taxon>
        <taxon>Theileria</taxon>
    </lineage>
</organism>
<feature type="signal peptide" evidence="1">
    <location>
        <begin position="1"/>
        <end position="18"/>
    </location>
</feature>